<dbReference type="EC" id="5.3.1.9" evidence="1"/>
<evidence type="ECO:0000256" key="4">
    <source>
        <dbReference type="ARBA" id="ARBA00023235"/>
    </source>
</evidence>
<proteinExistence type="predicted"/>
<dbReference type="InterPro" id="IPR046348">
    <property type="entry name" value="SIS_dom_sf"/>
</dbReference>
<dbReference type="SUPFAM" id="SSF53697">
    <property type="entry name" value="SIS domain"/>
    <property type="match status" value="1"/>
</dbReference>
<dbReference type="GO" id="GO:0004347">
    <property type="term" value="F:glucose-6-phosphate isomerase activity"/>
    <property type="evidence" value="ECO:0007669"/>
    <property type="project" value="UniProtKB-EC"/>
</dbReference>
<protein>
    <recommendedName>
        <fullName evidence="1">glucose-6-phosphate isomerase</fullName>
        <ecNumber evidence="1">5.3.1.9</ecNumber>
    </recommendedName>
</protein>
<dbReference type="GO" id="GO:0051156">
    <property type="term" value="P:glucose 6-phosphate metabolic process"/>
    <property type="evidence" value="ECO:0007669"/>
    <property type="project" value="TreeGrafter"/>
</dbReference>
<dbReference type="GO" id="GO:0097367">
    <property type="term" value="F:carbohydrate derivative binding"/>
    <property type="evidence" value="ECO:0007669"/>
    <property type="project" value="InterPro"/>
</dbReference>
<dbReference type="AlphaFoldDB" id="A0A645FG41"/>
<accession>A0A645FG41</accession>
<gene>
    <name evidence="5" type="primary">pgi_38</name>
    <name evidence="5" type="ORF">SDC9_160240</name>
</gene>
<dbReference type="InterPro" id="IPR001672">
    <property type="entry name" value="G6P_Isomerase"/>
</dbReference>
<dbReference type="PANTHER" id="PTHR11469">
    <property type="entry name" value="GLUCOSE-6-PHOSPHATE ISOMERASE"/>
    <property type="match status" value="1"/>
</dbReference>
<dbReference type="PANTHER" id="PTHR11469:SF1">
    <property type="entry name" value="GLUCOSE-6-PHOSPHATE ISOMERASE"/>
    <property type="match status" value="1"/>
</dbReference>
<dbReference type="GO" id="GO:0048029">
    <property type="term" value="F:monosaccharide binding"/>
    <property type="evidence" value="ECO:0007669"/>
    <property type="project" value="TreeGrafter"/>
</dbReference>
<evidence type="ECO:0000256" key="1">
    <source>
        <dbReference type="ARBA" id="ARBA00011952"/>
    </source>
</evidence>
<dbReference type="CDD" id="cd05016">
    <property type="entry name" value="SIS_PGI_2"/>
    <property type="match status" value="1"/>
</dbReference>
<keyword evidence="3" id="KW-0324">Glycolysis</keyword>
<dbReference type="GO" id="GO:0006094">
    <property type="term" value="P:gluconeogenesis"/>
    <property type="evidence" value="ECO:0007669"/>
    <property type="project" value="UniProtKB-KW"/>
</dbReference>
<reference evidence="5" key="1">
    <citation type="submission" date="2019-08" db="EMBL/GenBank/DDBJ databases">
        <authorList>
            <person name="Kucharzyk K."/>
            <person name="Murdoch R.W."/>
            <person name="Higgins S."/>
            <person name="Loffler F."/>
        </authorList>
    </citation>
    <scope>NUCLEOTIDE SEQUENCE</scope>
</reference>
<sequence>MGQYIQDGNRILFETVLNVEEDKENILIKEEKENEDGLDFLAGKTMDFVNKKAMEGTIQAHIDGGTPNIIINLPKLDEFNLGYLIYFWQKACAMSGYLLGVNPFNQPGVEVYKKNMFRLLGKE</sequence>
<dbReference type="PROSITE" id="PS51463">
    <property type="entry name" value="P_GLUCOSE_ISOMERASE_3"/>
    <property type="match status" value="1"/>
</dbReference>
<dbReference type="GO" id="GO:0005829">
    <property type="term" value="C:cytosol"/>
    <property type="evidence" value="ECO:0007669"/>
    <property type="project" value="TreeGrafter"/>
</dbReference>
<dbReference type="EMBL" id="VSSQ01059347">
    <property type="protein sequence ID" value="MPN12920.1"/>
    <property type="molecule type" value="Genomic_DNA"/>
</dbReference>
<dbReference type="InterPro" id="IPR035482">
    <property type="entry name" value="SIS_PGI_2"/>
</dbReference>
<dbReference type="Pfam" id="PF00342">
    <property type="entry name" value="PGI"/>
    <property type="match status" value="1"/>
</dbReference>
<dbReference type="Gene3D" id="3.40.50.10490">
    <property type="entry name" value="Glucose-6-phosphate isomerase like protein, domain 1"/>
    <property type="match status" value="1"/>
</dbReference>
<keyword evidence="4 5" id="KW-0413">Isomerase</keyword>
<dbReference type="PROSITE" id="PS00174">
    <property type="entry name" value="P_GLUCOSE_ISOMERASE_2"/>
    <property type="match status" value="1"/>
</dbReference>
<dbReference type="PRINTS" id="PR00662">
    <property type="entry name" value="G6PISOMERASE"/>
</dbReference>
<dbReference type="GO" id="GO:0006096">
    <property type="term" value="P:glycolytic process"/>
    <property type="evidence" value="ECO:0007669"/>
    <property type="project" value="UniProtKB-KW"/>
</dbReference>
<dbReference type="InterPro" id="IPR018189">
    <property type="entry name" value="Phosphoglucose_isomerase_CS"/>
</dbReference>
<evidence type="ECO:0000256" key="2">
    <source>
        <dbReference type="ARBA" id="ARBA00022432"/>
    </source>
</evidence>
<comment type="caution">
    <text evidence="5">The sequence shown here is derived from an EMBL/GenBank/DDBJ whole genome shotgun (WGS) entry which is preliminary data.</text>
</comment>
<evidence type="ECO:0000256" key="3">
    <source>
        <dbReference type="ARBA" id="ARBA00023152"/>
    </source>
</evidence>
<keyword evidence="2" id="KW-0312">Gluconeogenesis</keyword>
<evidence type="ECO:0000313" key="5">
    <source>
        <dbReference type="EMBL" id="MPN12920.1"/>
    </source>
</evidence>
<name>A0A645FG41_9ZZZZ</name>
<organism evidence="5">
    <name type="scientific">bioreactor metagenome</name>
    <dbReference type="NCBI Taxonomy" id="1076179"/>
    <lineage>
        <taxon>unclassified sequences</taxon>
        <taxon>metagenomes</taxon>
        <taxon>ecological metagenomes</taxon>
    </lineage>
</organism>